<dbReference type="SUPFAM" id="SSF88946">
    <property type="entry name" value="Sigma2 domain of RNA polymerase sigma factors"/>
    <property type="match status" value="1"/>
</dbReference>
<dbReference type="InterPro" id="IPR014284">
    <property type="entry name" value="RNA_pol_sigma-70_dom"/>
</dbReference>
<name>A0A411MQU7_9PSED</name>
<dbReference type="GO" id="GO:0006352">
    <property type="term" value="P:DNA-templated transcription initiation"/>
    <property type="evidence" value="ECO:0007669"/>
    <property type="project" value="InterPro"/>
</dbReference>
<dbReference type="OrthoDB" id="9797134at2"/>
<dbReference type="GO" id="GO:0003677">
    <property type="term" value="F:DNA binding"/>
    <property type="evidence" value="ECO:0007669"/>
    <property type="project" value="InterPro"/>
</dbReference>
<organism evidence="7 8">
    <name type="scientific">Pseudomonas tructae</name>
    <dbReference type="NCBI Taxonomy" id="2518644"/>
    <lineage>
        <taxon>Bacteria</taxon>
        <taxon>Pseudomonadati</taxon>
        <taxon>Pseudomonadota</taxon>
        <taxon>Gammaproteobacteria</taxon>
        <taxon>Pseudomonadales</taxon>
        <taxon>Pseudomonadaceae</taxon>
        <taxon>Pseudomonas</taxon>
    </lineage>
</organism>
<dbReference type="PANTHER" id="PTHR43133">
    <property type="entry name" value="RNA POLYMERASE ECF-TYPE SIGMA FACTO"/>
    <property type="match status" value="1"/>
</dbReference>
<dbReference type="InterPro" id="IPR007627">
    <property type="entry name" value="RNA_pol_sigma70_r2"/>
</dbReference>
<sequence length="166" mass="18911">MHTKEVVVSLYREHCGWLKGWLQQRLGCSSDAADLAHDIFVKVLNRNLDDLREPRAFLRTIAHGLMVDKVRRKELERAYLTTLQQMPEALGASPELTCSILETLYALDRMLTSLPVKVRQAFLLCQVDGLKYAQAAERLGVTVSSIKKYMHTALLRCLELELELEA</sequence>
<protein>
    <submittedName>
        <fullName evidence="7">Sigma-70 family RNA polymerase sigma factor</fullName>
    </submittedName>
</protein>
<dbReference type="InterPro" id="IPR013249">
    <property type="entry name" value="RNA_pol_sigma70_r4_t2"/>
</dbReference>
<dbReference type="Gene3D" id="1.10.10.10">
    <property type="entry name" value="Winged helix-like DNA-binding domain superfamily/Winged helix DNA-binding domain"/>
    <property type="match status" value="1"/>
</dbReference>
<dbReference type="InterPro" id="IPR039425">
    <property type="entry name" value="RNA_pol_sigma-70-like"/>
</dbReference>
<evidence type="ECO:0000313" key="8">
    <source>
        <dbReference type="Proteomes" id="UP000291130"/>
    </source>
</evidence>
<dbReference type="NCBIfam" id="TIGR02937">
    <property type="entry name" value="sigma70-ECF"/>
    <property type="match status" value="1"/>
</dbReference>
<dbReference type="AlphaFoldDB" id="A0A411MQU7"/>
<evidence type="ECO:0000256" key="4">
    <source>
        <dbReference type="ARBA" id="ARBA00023163"/>
    </source>
</evidence>
<evidence type="ECO:0000313" key="7">
    <source>
        <dbReference type="EMBL" id="QBF29141.1"/>
    </source>
</evidence>
<accession>A0A411MQU7</accession>
<evidence type="ECO:0000259" key="6">
    <source>
        <dbReference type="Pfam" id="PF08281"/>
    </source>
</evidence>
<dbReference type="InterPro" id="IPR013324">
    <property type="entry name" value="RNA_pol_sigma_r3/r4-like"/>
</dbReference>
<dbReference type="EMBL" id="CP035952">
    <property type="protein sequence ID" value="QBF29141.1"/>
    <property type="molecule type" value="Genomic_DNA"/>
</dbReference>
<evidence type="ECO:0000256" key="2">
    <source>
        <dbReference type="ARBA" id="ARBA00023015"/>
    </source>
</evidence>
<proteinExistence type="inferred from homology"/>
<keyword evidence="3" id="KW-0731">Sigma factor</keyword>
<dbReference type="KEGG" id="ptk:EXN22_21135"/>
<dbReference type="GO" id="GO:0016987">
    <property type="term" value="F:sigma factor activity"/>
    <property type="evidence" value="ECO:0007669"/>
    <property type="project" value="UniProtKB-KW"/>
</dbReference>
<keyword evidence="2" id="KW-0805">Transcription regulation</keyword>
<keyword evidence="4" id="KW-0804">Transcription</keyword>
<dbReference type="PANTHER" id="PTHR43133:SF63">
    <property type="entry name" value="RNA POLYMERASE SIGMA FACTOR FECI-RELATED"/>
    <property type="match status" value="1"/>
</dbReference>
<reference evidence="7 8" key="1">
    <citation type="submission" date="2019-02" db="EMBL/GenBank/DDBJ databases">
        <title>Complete genome sequence of Pseudomonas sp. SNU WT1 isolated from rainbow trout.</title>
        <authorList>
            <person name="Oh W.T."/>
            <person name="Park S.C."/>
        </authorList>
    </citation>
    <scope>NUCLEOTIDE SEQUENCE [LARGE SCALE GENOMIC DNA]</scope>
    <source>
        <strain evidence="7 8">SNU WT1</strain>
    </source>
</reference>
<dbReference type="Gene3D" id="1.10.1740.10">
    <property type="match status" value="1"/>
</dbReference>
<evidence type="ECO:0000256" key="3">
    <source>
        <dbReference type="ARBA" id="ARBA00023082"/>
    </source>
</evidence>
<feature type="domain" description="RNA polymerase sigma factor 70 region 4 type 2" evidence="6">
    <location>
        <begin position="106"/>
        <end position="157"/>
    </location>
</feature>
<evidence type="ECO:0000256" key="1">
    <source>
        <dbReference type="ARBA" id="ARBA00010641"/>
    </source>
</evidence>
<gene>
    <name evidence="7" type="ORF">EXN22_21135</name>
</gene>
<keyword evidence="8" id="KW-1185">Reference proteome</keyword>
<feature type="domain" description="RNA polymerase sigma-70 region 2" evidence="5">
    <location>
        <begin position="10"/>
        <end position="73"/>
    </location>
</feature>
<dbReference type="Proteomes" id="UP000291130">
    <property type="component" value="Chromosome"/>
</dbReference>
<dbReference type="InterPro" id="IPR013325">
    <property type="entry name" value="RNA_pol_sigma_r2"/>
</dbReference>
<evidence type="ECO:0000259" key="5">
    <source>
        <dbReference type="Pfam" id="PF04542"/>
    </source>
</evidence>
<dbReference type="Pfam" id="PF08281">
    <property type="entry name" value="Sigma70_r4_2"/>
    <property type="match status" value="1"/>
</dbReference>
<dbReference type="SUPFAM" id="SSF88659">
    <property type="entry name" value="Sigma3 and sigma4 domains of RNA polymerase sigma factors"/>
    <property type="match status" value="1"/>
</dbReference>
<dbReference type="InterPro" id="IPR036388">
    <property type="entry name" value="WH-like_DNA-bd_sf"/>
</dbReference>
<comment type="similarity">
    <text evidence="1">Belongs to the sigma-70 factor family. ECF subfamily.</text>
</comment>
<dbReference type="Pfam" id="PF04542">
    <property type="entry name" value="Sigma70_r2"/>
    <property type="match status" value="1"/>
</dbReference>